<evidence type="ECO:0000256" key="8">
    <source>
        <dbReference type="PIRSR" id="PIRSR000241-1"/>
    </source>
</evidence>
<proteinExistence type="inferred from homology"/>
<evidence type="ECO:0000256" key="7">
    <source>
        <dbReference type="PIRNR" id="PIRNR000241"/>
    </source>
</evidence>
<feature type="binding site" evidence="9">
    <location>
        <position position="161"/>
    </location>
    <ligand>
        <name>urate</name>
        <dbReference type="ChEBI" id="CHEBI:17775"/>
    </ligand>
</feature>
<keyword evidence="6 7" id="KW-0576">Peroxisome</keyword>
<evidence type="ECO:0000313" key="11">
    <source>
        <dbReference type="EMBL" id="KAF6015744.1"/>
    </source>
</evidence>
<dbReference type="NCBIfam" id="TIGR03383">
    <property type="entry name" value="urate_oxi"/>
    <property type="match status" value="1"/>
</dbReference>
<dbReference type="Gene3D" id="3.10.270.10">
    <property type="entry name" value="Urate Oxidase"/>
    <property type="match status" value="1"/>
</dbReference>
<dbReference type="SUPFAM" id="SSF55620">
    <property type="entry name" value="Tetrahydrobiopterin biosynthesis enzymes-like"/>
    <property type="match status" value="2"/>
</dbReference>
<feature type="binding site" evidence="9">
    <location>
        <position position="161"/>
    </location>
    <ligand>
        <name>5-hydroxyisourate</name>
        <dbReference type="ChEBI" id="CHEBI:18072"/>
    </ligand>
</feature>
<dbReference type="UniPathway" id="UPA00394">
    <property type="reaction ID" value="UER00650"/>
</dbReference>
<reference evidence="12 13" key="1">
    <citation type="submission" date="2019-07" db="EMBL/GenBank/DDBJ databases">
        <authorList>
            <person name="Friedrich A."/>
            <person name="Schacherer J."/>
        </authorList>
    </citation>
    <scope>NUCLEOTIDE SEQUENCE [LARGE SCALE GENOMIC DNA]</scope>
</reference>
<evidence type="ECO:0000256" key="10">
    <source>
        <dbReference type="RuleBase" id="RU004455"/>
    </source>
</evidence>
<organism evidence="12 13">
    <name type="scientific">Dekkera bruxellensis</name>
    <name type="common">Brettanomyces custersii</name>
    <dbReference type="NCBI Taxonomy" id="5007"/>
    <lineage>
        <taxon>Eukaryota</taxon>
        <taxon>Fungi</taxon>
        <taxon>Dikarya</taxon>
        <taxon>Ascomycota</taxon>
        <taxon>Saccharomycotina</taxon>
        <taxon>Pichiomycetes</taxon>
        <taxon>Pichiales</taxon>
        <taxon>Pichiaceae</taxon>
        <taxon>Brettanomyces</taxon>
    </lineage>
</organism>
<feature type="binding site" evidence="9">
    <location>
        <position position="234"/>
    </location>
    <ligand>
        <name>5-hydroxyisourate</name>
        <dbReference type="ChEBI" id="CHEBI:18072"/>
    </ligand>
</feature>
<comment type="similarity">
    <text evidence="3 7 10">Belongs to the uricase family.</text>
</comment>
<evidence type="ECO:0000313" key="13">
    <source>
        <dbReference type="Proteomes" id="UP000478008"/>
    </source>
</evidence>
<dbReference type="PANTHER" id="PTHR42874:SF1">
    <property type="entry name" value="URICASE"/>
    <property type="match status" value="1"/>
</dbReference>
<dbReference type="Proteomes" id="UP000478008">
    <property type="component" value="Unassembled WGS sequence"/>
</dbReference>
<dbReference type="InterPro" id="IPR002042">
    <property type="entry name" value="Uricase"/>
</dbReference>
<sequence>MAYLQDCTYGKNNVRFLKVKRDPINPKIHQVMEASVRVMLTGAFDVSYTKADNSVIIPTDTIKNTILVEAKQTDVFPIERFAAHLVKHFFGKYSWIAGITVHIEQAKWSKYSVDGKLQPHSFVKNGDEVRVCELVSKKNGDFVLTGGVQGLTVLKSSGSMFHGYNVCDYTTLKPVNERILSTDVDCKYKFDSAKIGSVDNIFTLADSGLFDKVFQSALKITLDRFALENSASVQATMYNMGTDIVNANPYVYNVSYALPNKHYILFDFSWKGLKNENEMFYPSPHPNGLIKCTVGREPVAKL</sequence>
<feature type="binding site" evidence="9">
    <location>
        <position position="59"/>
    </location>
    <ligand>
        <name>urate</name>
        <dbReference type="ChEBI" id="CHEBI:17775"/>
    </ligand>
</feature>
<dbReference type="InterPro" id="IPR019842">
    <property type="entry name" value="Uricase_CS"/>
</dbReference>
<feature type="binding site" evidence="9">
    <location>
        <position position="234"/>
    </location>
    <ligand>
        <name>urate</name>
        <dbReference type="ChEBI" id="CHEBI:17775"/>
    </ligand>
</feature>
<evidence type="ECO:0000256" key="1">
    <source>
        <dbReference type="ARBA" id="ARBA00004275"/>
    </source>
</evidence>
<dbReference type="STRING" id="5007.A0A3F2Y3Y0"/>
<dbReference type="GO" id="GO:0004846">
    <property type="term" value="F:urate oxidase activity"/>
    <property type="evidence" value="ECO:0007669"/>
    <property type="project" value="UniProtKB-EC"/>
</dbReference>
<evidence type="ECO:0000256" key="6">
    <source>
        <dbReference type="ARBA" id="ARBA00023140"/>
    </source>
</evidence>
<feature type="binding site" evidence="9">
    <location>
        <position position="260"/>
    </location>
    <ligand>
        <name>urate</name>
        <dbReference type="ChEBI" id="CHEBI:17775"/>
    </ligand>
</feature>
<dbReference type="EC" id="1.7.3.3" evidence="7 10"/>
<dbReference type="PRINTS" id="PR00093">
    <property type="entry name" value="URICASE"/>
</dbReference>
<evidence type="ECO:0000256" key="2">
    <source>
        <dbReference type="ARBA" id="ARBA00004831"/>
    </source>
</evidence>
<reference evidence="11 14" key="2">
    <citation type="journal article" date="2020" name="Appl. Microbiol. Biotechnol.">
        <title>Targeted gene deletion in Brettanomyces bruxellensis with an expression-free CRISPR-Cas9 system.</title>
        <authorList>
            <person name="Varela C."/>
            <person name="Bartel C."/>
            <person name="Onetto C."/>
            <person name="Borneman A."/>
        </authorList>
    </citation>
    <scope>NUCLEOTIDE SEQUENCE [LARGE SCALE GENOMIC DNA]</scope>
    <source>
        <strain evidence="11 14">AWRI1613</strain>
    </source>
</reference>
<dbReference type="GO" id="GO:0019628">
    <property type="term" value="P:urate catabolic process"/>
    <property type="evidence" value="ECO:0007669"/>
    <property type="project" value="UniProtKB-UniPathway"/>
</dbReference>
<feature type="binding site" evidence="9">
    <location>
        <position position="260"/>
    </location>
    <ligand>
        <name>5-hydroxyisourate</name>
        <dbReference type="ChEBI" id="CHEBI:18072"/>
    </ligand>
</feature>
<evidence type="ECO:0000313" key="14">
    <source>
        <dbReference type="Proteomes" id="UP000568158"/>
    </source>
</evidence>
<comment type="pathway">
    <text evidence="2 7">Purine metabolism; urate degradation; (S)-allantoin from urate: step 1/3.</text>
</comment>
<feature type="binding site" evidence="9">
    <location>
        <position position="60"/>
    </location>
    <ligand>
        <name>urate</name>
        <dbReference type="ChEBI" id="CHEBI:17775"/>
    </ligand>
</feature>
<evidence type="ECO:0000256" key="4">
    <source>
        <dbReference type="ARBA" id="ARBA00022631"/>
    </source>
</evidence>
<dbReference type="Pfam" id="PF01014">
    <property type="entry name" value="Uricase"/>
    <property type="match status" value="2"/>
</dbReference>
<keyword evidence="5 7" id="KW-0560">Oxidoreductase</keyword>
<dbReference type="PIRSF" id="PIRSF000241">
    <property type="entry name" value="Urate_oxidase"/>
    <property type="match status" value="1"/>
</dbReference>
<dbReference type="GO" id="GO:0006145">
    <property type="term" value="P:purine nucleobase catabolic process"/>
    <property type="evidence" value="ECO:0007669"/>
    <property type="project" value="TreeGrafter"/>
</dbReference>
<dbReference type="Proteomes" id="UP000568158">
    <property type="component" value="Unassembled WGS sequence"/>
</dbReference>
<feature type="binding site" evidence="9">
    <location>
        <position position="233"/>
    </location>
    <ligand>
        <name>5-hydroxyisourate</name>
        <dbReference type="ChEBI" id="CHEBI:18072"/>
    </ligand>
</feature>
<comment type="function">
    <text evidence="7 10">Catalyzes the oxidation of uric acid to 5-hydroxyisourate, which is further processed to form (S)-allantoin.</text>
</comment>
<dbReference type="GO" id="GO:0005777">
    <property type="term" value="C:peroxisome"/>
    <property type="evidence" value="ECO:0007669"/>
    <property type="project" value="UniProtKB-SubCell"/>
</dbReference>
<comment type="catalytic activity">
    <reaction evidence="7 10">
        <text>urate + O2 + H2O = 5-hydroxyisourate + H2O2</text>
        <dbReference type="Rhea" id="RHEA:21368"/>
        <dbReference type="ChEBI" id="CHEBI:15377"/>
        <dbReference type="ChEBI" id="CHEBI:15379"/>
        <dbReference type="ChEBI" id="CHEBI:16240"/>
        <dbReference type="ChEBI" id="CHEBI:17775"/>
        <dbReference type="ChEBI" id="CHEBI:18072"/>
        <dbReference type="EC" id="1.7.3.3"/>
    </reaction>
</comment>
<keyword evidence="4 7" id="KW-0659">Purine metabolism</keyword>
<feature type="active site" description="Charge relay system" evidence="8">
    <location>
        <position position="262"/>
    </location>
</feature>
<name>A0A3F2Y3Y0_DEKBR</name>
<protein>
    <recommendedName>
        <fullName evidence="7 10">Uricase</fullName>
        <ecNumber evidence="7 10">1.7.3.3</ecNumber>
    </recommendedName>
    <alternativeName>
        <fullName evidence="7">Urate oxidase</fullName>
    </alternativeName>
</protein>
<dbReference type="PROSITE" id="PS00366">
    <property type="entry name" value="URICASE"/>
    <property type="match status" value="1"/>
</dbReference>
<evidence type="ECO:0000313" key="12">
    <source>
        <dbReference type="EMBL" id="VUG18487.1"/>
    </source>
</evidence>
<feature type="binding site" evidence="9">
    <location>
        <position position="60"/>
    </location>
    <ligand>
        <name>5-hydroxyisourate</name>
        <dbReference type="ChEBI" id="CHEBI:18072"/>
    </ligand>
</feature>
<feature type="active site" description="Charge relay system" evidence="8">
    <location>
        <position position="11"/>
    </location>
</feature>
<evidence type="ECO:0000256" key="3">
    <source>
        <dbReference type="ARBA" id="ARBA00009760"/>
    </source>
</evidence>
<comment type="subcellular location">
    <subcellularLocation>
        <location evidence="1 7">Peroxisome</location>
    </subcellularLocation>
</comment>
<dbReference type="EMBL" id="CABFWN010000003">
    <property type="protein sequence ID" value="VUG18487.1"/>
    <property type="molecule type" value="Genomic_DNA"/>
</dbReference>
<keyword evidence="13" id="KW-1185">Reference proteome</keyword>
<dbReference type="PANTHER" id="PTHR42874">
    <property type="entry name" value="URICASE"/>
    <property type="match status" value="1"/>
</dbReference>
<gene>
    <name evidence="12" type="primary">uaZ</name>
    <name evidence="12" type="ORF">DEBR0S3_12662G</name>
    <name evidence="11" type="ORF">HII12_000906</name>
</gene>
<feature type="binding site" evidence="9">
    <location>
        <position position="233"/>
    </location>
    <ligand>
        <name>urate</name>
        <dbReference type="ChEBI" id="CHEBI:17775"/>
    </ligand>
</feature>
<evidence type="ECO:0000256" key="5">
    <source>
        <dbReference type="ARBA" id="ARBA00023002"/>
    </source>
</evidence>
<feature type="binding site" evidence="9">
    <location>
        <position position="260"/>
    </location>
    <ligand>
        <name>O2</name>
        <dbReference type="ChEBI" id="CHEBI:15379"/>
    </ligand>
</feature>
<feature type="active site" description="Charge relay system" evidence="8">
    <location>
        <position position="59"/>
    </location>
</feature>
<feature type="binding site" evidence="9">
    <location>
        <position position="178"/>
    </location>
    <ligand>
        <name>urate</name>
        <dbReference type="ChEBI" id="CHEBI:17775"/>
    </ligand>
</feature>
<dbReference type="EMBL" id="JABCYN010000009">
    <property type="protein sequence ID" value="KAF6015744.1"/>
    <property type="molecule type" value="Genomic_DNA"/>
</dbReference>
<accession>A0A3F2Y3Y0</accession>
<dbReference type="AlphaFoldDB" id="A0A3F2Y3Y0"/>
<evidence type="ECO:0000256" key="9">
    <source>
        <dbReference type="PIRSR" id="PIRSR000241-2"/>
    </source>
</evidence>
<dbReference type="FunFam" id="3.10.270.10:FF:000001">
    <property type="entry name" value="Uricase"/>
    <property type="match status" value="1"/>
</dbReference>
<feature type="binding site" evidence="9">
    <location>
        <position position="178"/>
    </location>
    <ligand>
        <name>5-hydroxyisourate</name>
        <dbReference type="ChEBI" id="CHEBI:18072"/>
    </ligand>
</feature>